<dbReference type="EMBL" id="VSSQ01006816">
    <property type="protein sequence ID" value="MPM33948.1"/>
    <property type="molecule type" value="Genomic_DNA"/>
</dbReference>
<dbReference type="CDD" id="cd04301">
    <property type="entry name" value="NAT_SF"/>
    <property type="match status" value="1"/>
</dbReference>
<protein>
    <recommendedName>
        <fullName evidence="1">N-acetyltransferase domain-containing protein</fullName>
    </recommendedName>
</protein>
<name>A0A644Z0X6_9ZZZZ</name>
<dbReference type="Pfam" id="PF00583">
    <property type="entry name" value="Acetyltransf_1"/>
    <property type="match status" value="1"/>
</dbReference>
<feature type="domain" description="N-acetyltransferase" evidence="1">
    <location>
        <begin position="1"/>
        <end position="159"/>
    </location>
</feature>
<evidence type="ECO:0000259" key="1">
    <source>
        <dbReference type="PROSITE" id="PS51186"/>
    </source>
</evidence>
<dbReference type="SUPFAM" id="SSF55729">
    <property type="entry name" value="Acyl-CoA N-acyltransferases (Nat)"/>
    <property type="match status" value="1"/>
</dbReference>
<sequence length="159" mass="18225">MIRSVVELELAECLEVINKGYKTVADQFGLNDDNCPDSGGATLKYEKLLGSYNKGNKMFAYFLDEKVVGFLEFHIVDNSTIKIGDIVVLPQYRDIGIGTELLNYSKRFCKHNGFTKLTLGMINDNIMLKKWYIKNGFYECHTFKYPKAPFTTGYMEMII</sequence>
<dbReference type="Gene3D" id="3.40.630.30">
    <property type="match status" value="1"/>
</dbReference>
<proteinExistence type="predicted"/>
<dbReference type="InterPro" id="IPR016181">
    <property type="entry name" value="Acyl_CoA_acyltransferase"/>
</dbReference>
<dbReference type="GO" id="GO:0016747">
    <property type="term" value="F:acyltransferase activity, transferring groups other than amino-acyl groups"/>
    <property type="evidence" value="ECO:0007669"/>
    <property type="project" value="InterPro"/>
</dbReference>
<reference evidence="2" key="1">
    <citation type="submission" date="2019-08" db="EMBL/GenBank/DDBJ databases">
        <authorList>
            <person name="Kucharzyk K."/>
            <person name="Murdoch R.W."/>
            <person name="Higgins S."/>
            <person name="Loffler F."/>
        </authorList>
    </citation>
    <scope>NUCLEOTIDE SEQUENCE</scope>
</reference>
<organism evidence="2">
    <name type="scientific">bioreactor metagenome</name>
    <dbReference type="NCBI Taxonomy" id="1076179"/>
    <lineage>
        <taxon>unclassified sequences</taxon>
        <taxon>metagenomes</taxon>
        <taxon>ecological metagenomes</taxon>
    </lineage>
</organism>
<dbReference type="InterPro" id="IPR000182">
    <property type="entry name" value="GNAT_dom"/>
</dbReference>
<evidence type="ECO:0000313" key="2">
    <source>
        <dbReference type="EMBL" id="MPM33948.1"/>
    </source>
</evidence>
<accession>A0A644Z0X6</accession>
<gene>
    <name evidence="2" type="ORF">SDC9_80529</name>
</gene>
<dbReference type="PROSITE" id="PS51186">
    <property type="entry name" value="GNAT"/>
    <property type="match status" value="1"/>
</dbReference>
<comment type="caution">
    <text evidence="2">The sequence shown here is derived from an EMBL/GenBank/DDBJ whole genome shotgun (WGS) entry which is preliminary data.</text>
</comment>
<dbReference type="AlphaFoldDB" id="A0A644Z0X6"/>